<evidence type="ECO:0000313" key="3">
    <source>
        <dbReference type="Proteomes" id="UP000663400"/>
    </source>
</evidence>
<keyword evidence="3" id="KW-1185">Reference proteome</keyword>
<keyword evidence="1" id="KW-0472">Membrane</keyword>
<dbReference type="EMBL" id="CP071517">
    <property type="protein sequence ID" value="QSX74546.1"/>
    <property type="molecule type" value="Genomic_DNA"/>
</dbReference>
<gene>
    <name evidence="2" type="ORF">HIV01_015390</name>
</gene>
<dbReference type="Proteomes" id="UP000663400">
    <property type="component" value="Chromosome"/>
</dbReference>
<reference evidence="2 3" key="1">
    <citation type="submission" date="2021-02" db="EMBL/GenBank/DDBJ databases">
        <title>Lysobacter arenosi sp. nov., isolated from soil of gangwondo yeongwol, south Korea.</title>
        <authorList>
            <person name="Kim K.R."/>
            <person name="Kim K.H."/>
            <person name="Jeon C.O."/>
        </authorList>
    </citation>
    <scope>NUCLEOTIDE SEQUENCE [LARGE SCALE GENOMIC DNA]</scope>
    <source>
        <strain evidence="2 3">R7</strain>
    </source>
</reference>
<evidence type="ECO:0000313" key="2">
    <source>
        <dbReference type="EMBL" id="QSX74546.1"/>
    </source>
</evidence>
<accession>A0ABX7RCB7</accession>
<keyword evidence="1" id="KW-0812">Transmembrane</keyword>
<proteinExistence type="predicted"/>
<evidence type="ECO:0000256" key="1">
    <source>
        <dbReference type="SAM" id="Phobius"/>
    </source>
</evidence>
<feature type="transmembrane region" description="Helical" evidence="1">
    <location>
        <begin position="75"/>
        <end position="93"/>
    </location>
</feature>
<feature type="transmembrane region" description="Helical" evidence="1">
    <location>
        <begin position="120"/>
        <end position="142"/>
    </location>
</feature>
<keyword evidence="1" id="KW-1133">Transmembrane helix</keyword>
<organism evidence="2 3">
    <name type="scientific">Lysobacter arenosi</name>
    <dbReference type="NCBI Taxonomy" id="2795387"/>
    <lineage>
        <taxon>Bacteria</taxon>
        <taxon>Pseudomonadati</taxon>
        <taxon>Pseudomonadota</taxon>
        <taxon>Gammaproteobacteria</taxon>
        <taxon>Lysobacterales</taxon>
        <taxon>Lysobacteraceae</taxon>
        <taxon>Lysobacter</taxon>
    </lineage>
</organism>
<name>A0ABX7RCB7_9GAMM</name>
<protein>
    <submittedName>
        <fullName evidence="2">Uncharacterized protein</fullName>
    </submittedName>
</protein>
<dbReference type="RefSeq" id="WP_200609151.1">
    <property type="nucleotide sequence ID" value="NZ_CP071517.1"/>
</dbReference>
<sequence>MRDGDVDYSRYTLLELEEALVGINRDLYPKNFANLRVAFERLSTASAETSLQGTAVEDHAVEREPLQGRQWRKFWDSRPVAVFGGVICVWWALDLMDGPEACHPGRKLIGRLINAACENLGHTAAAGILLVLGLIIAAYAVIPRRRADS</sequence>